<dbReference type="OrthoDB" id="3847906at2759"/>
<dbReference type="EMBL" id="ML994625">
    <property type="protein sequence ID" value="KAF2187959.1"/>
    <property type="molecule type" value="Genomic_DNA"/>
</dbReference>
<name>A0A6A6EBM7_9PEZI</name>
<dbReference type="Proteomes" id="UP000800200">
    <property type="component" value="Unassembled WGS sequence"/>
</dbReference>
<evidence type="ECO:0000313" key="3">
    <source>
        <dbReference type="Proteomes" id="UP000800200"/>
    </source>
</evidence>
<dbReference type="AlphaFoldDB" id="A0A6A6EBM7"/>
<organism evidence="2 3">
    <name type="scientific">Zopfia rhizophila CBS 207.26</name>
    <dbReference type="NCBI Taxonomy" id="1314779"/>
    <lineage>
        <taxon>Eukaryota</taxon>
        <taxon>Fungi</taxon>
        <taxon>Dikarya</taxon>
        <taxon>Ascomycota</taxon>
        <taxon>Pezizomycotina</taxon>
        <taxon>Dothideomycetes</taxon>
        <taxon>Dothideomycetes incertae sedis</taxon>
        <taxon>Zopfiaceae</taxon>
        <taxon>Zopfia</taxon>
    </lineage>
</organism>
<proteinExistence type="predicted"/>
<reference evidence="2" key="1">
    <citation type="journal article" date="2020" name="Stud. Mycol.">
        <title>101 Dothideomycetes genomes: a test case for predicting lifestyles and emergence of pathogens.</title>
        <authorList>
            <person name="Haridas S."/>
            <person name="Albert R."/>
            <person name="Binder M."/>
            <person name="Bloem J."/>
            <person name="Labutti K."/>
            <person name="Salamov A."/>
            <person name="Andreopoulos B."/>
            <person name="Baker S."/>
            <person name="Barry K."/>
            <person name="Bills G."/>
            <person name="Bluhm B."/>
            <person name="Cannon C."/>
            <person name="Castanera R."/>
            <person name="Culley D."/>
            <person name="Daum C."/>
            <person name="Ezra D."/>
            <person name="Gonzalez J."/>
            <person name="Henrissat B."/>
            <person name="Kuo A."/>
            <person name="Liang C."/>
            <person name="Lipzen A."/>
            <person name="Lutzoni F."/>
            <person name="Magnuson J."/>
            <person name="Mondo S."/>
            <person name="Nolan M."/>
            <person name="Ohm R."/>
            <person name="Pangilinan J."/>
            <person name="Park H.-J."/>
            <person name="Ramirez L."/>
            <person name="Alfaro M."/>
            <person name="Sun H."/>
            <person name="Tritt A."/>
            <person name="Yoshinaga Y."/>
            <person name="Zwiers L.-H."/>
            <person name="Turgeon B."/>
            <person name="Goodwin S."/>
            <person name="Spatafora J."/>
            <person name="Crous P."/>
            <person name="Grigoriev I."/>
        </authorList>
    </citation>
    <scope>NUCLEOTIDE SEQUENCE</scope>
    <source>
        <strain evidence="2">CBS 207.26</strain>
    </source>
</reference>
<feature type="domain" description="DUF7881" evidence="1">
    <location>
        <begin position="1"/>
        <end position="27"/>
    </location>
</feature>
<dbReference type="Pfam" id="PF25324">
    <property type="entry name" value="DUF7881"/>
    <property type="match status" value="1"/>
</dbReference>
<evidence type="ECO:0000313" key="2">
    <source>
        <dbReference type="EMBL" id="KAF2187959.1"/>
    </source>
</evidence>
<accession>A0A6A6EBM7</accession>
<dbReference type="InterPro" id="IPR057203">
    <property type="entry name" value="DUF7881"/>
</dbReference>
<evidence type="ECO:0000259" key="1">
    <source>
        <dbReference type="Pfam" id="PF25324"/>
    </source>
</evidence>
<keyword evidence="3" id="KW-1185">Reference proteome</keyword>
<sequence>MIGGLRLTNSVTNANFYSMMGIPFLFRTISDATGTRTQAFCDAVRSRDRRCLISGREALGADYNDWSGFKAAHIFPLITIPPADPTKGSINSVKSVNQRLLNDSQRPADQLLRWQFWQAGLAIMRGDWEPILEHYFPPGSDIVGDIFHGPKAAETMEYKYFSRLVA</sequence>
<gene>
    <name evidence="2" type="ORF">K469DRAFT_769894</name>
</gene>
<protein>
    <recommendedName>
        <fullName evidence="1">DUF7881 domain-containing protein</fullName>
    </recommendedName>
</protein>